<protein>
    <recommendedName>
        <fullName evidence="4">Myb-like domain-containing protein</fullName>
    </recommendedName>
</protein>
<proteinExistence type="predicted"/>
<name>A0A433CW11_9FUNG</name>
<organism evidence="2 3">
    <name type="scientific">Jimgerdemannia flammicorona</name>
    <dbReference type="NCBI Taxonomy" id="994334"/>
    <lineage>
        <taxon>Eukaryota</taxon>
        <taxon>Fungi</taxon>
        <taxon>Fungi incertae sedis</taxon>
        <taxon>Mucoromycota</taxon>
        <taxon>Mucoromycotina</taxon>
        <taxon>Endogonomycetes</taxon>
        <taxon>Endogonales</taxon>
        <taxon>Endogonaceae</taxon>
        <taxon>Jimgerdemannia</taxon>
    </lineage>
</organism>
<dbReference type="EMBL" id="RBNI01012701">
    <property type="protein sequence ID" value="RUP42694.1"/>
    <property type="molecule type" value="Genomic_DNA"/>
</dbReference>
<feature type="region of interest" description="Disordered" evidence="1">
    <location>
        <begin position="97"/>
        <end position="144"/>
    </location>
</feature>
<accession>A0A433CW11</accession>
<evidence type="ECO:0000256" key="1">
    <source>
        <dbReference type="SAM" id="MobiDB-lite"/>
    </source>
</evidence>
<feature type="non-terminal residue" evidence="2">
    <location>
        <position position="253"/>
    </location>
</feature>
<feature type="region of interest" description="Disordered" evidence="1">
    <location>
        <begin position="172"/>
        <end position="253"/>
    </location>
</feature>
<evidence type="ECO:0008006" key="4">
    <source>
        <dbReference type="Google" id="ProtNLM"/>
    </source>
</evidence>
<dbReference type="OrthoDB" id="118550at2759"/>
<feature type="region of interest" description="Disordered" evidence="1">
    <location>
        <begin position="1"/>
        <end position="51"/>
    </location>
</feature>
<gene>
    <name evidence="2" type="ORF">BC936DRAFT_138211</name>
</gene>
<feature type="non-terminal residue" evidence="2">
    <location>
        <position position="1"/>
    </location>
</feature>
<feature type="compositionally biased region" description="Gly residues" evidence="1">
    <location>
        <begin position="194"/>
        <end position="206"/>
    </location>
</feature>
<dbReference type="AlphaFoldDB" id="A0A433CW11"/>
<sequence length="253" mass="27151">AALTAPAVPPASEDRSRPAEPKPKKDKVERPKKEKPERREMKTVPEGMNTGVYTEEEERLFLEGLEVFGRDWQKPDFLRKHNLSSHSCSQLWLNPTPPLSALPTHGQARSQLDPKPRSETLHQTFPRRDPAARQGTGPPPPPGFDVFLTITLNFDLVFRVGQRKRRWLHPFRQGAGPELGGRQAVPEQDEPGGVARGAGAGGGGAGPAKRGRAGPAERGSGAEKEGGGEGRWGGGEECGEGAGRERGDGGGDG</sequence>
<evidence type="ECO:0000313" key="3">
    <source>
        <dbReference type="Proteomes" id="UP000268093"/>
    </source>
</evidence>
<feature type="compositionally biased region" description="Basic and acidic residues" evidence="1">
    <location>
        <begin position="112"/>
        <end position="131"/>
    </location>
</feature>
<feature type="compositionally biased region" description="Basic and acidic residues" evidence="1">
    <location>
        <begin position="12"/>
        <end position="43"/>
    </location>
</feature>
<evidence type="ECO:0000313" key="2">
    <source>
        <dbReference type="EMBL" id="RUP42694.1"/>
    </source>
</evidence>
<dbReference type="Proteomes" id="UP000268093">
    <property type="component" value="Unassembled WGS sequence"/>
</dbReference>
<reference evidence="2 3" key="1">
    <citation type="journal article" date="2018" name="New Phytol.">
        <title>Phylogenomics of Endogonaceae and evolution of mycorrhizas within Mucoromycota.</title>
        <authorList>
            <person name="Chang Y."/>
            <person name="Desiro A."/>
            <person name="Na H."/>
            <person name="Sandor L."/>
            <person name="Lipzen A."/>
            <person name="Clum A."/>
            <person name="Barry K."/>
            <person name="Grigoriev I.V."/>
            <person name="Martin F.M."/>
            <person name="Stajich J.E."/>
            <person name="Smith M.E."/>
            <person name="Bonito G."/>
            <person name="Spatafora J.W."/>
        </authorList>
    </citation>
    <scope>NUCLEOTIDE SEQUENCE [LARGE SCALE GENOMIC DNA]</scope>
    <source>
        <strain evidence="2 3">GMNB39</strain>
    </source>
</reference>
<keyword evidence="3" id="KW-1185">Reference proteome</keyword>
<feature type="compositionally biased region" description="Basic and acidic residues" evidence="1">
    <location>
        <begin position="242"/>
        <end position="253"/>
    </location>
</feature>
<comment type="caution">
    <text evidence="2">The sequence shown here is derived from an EMBL/GenBank/DDBJ whole genome shotgun (WGS) entry which is preliminary data.</text>
</comment>